<keyword evidence="3" id="KW-0560">Oxidoreductase</keyword>
<protein>
    <submittedName>
        <fullName evidence="3">Catechol 2,3-dioxygenase</fullName>
    </submittedName>
</protein>
<organism evidence="3 4">
    <name type="scientific">Parafrankia irregularis</name>
    <dbReference type="NCBI Taxonomy" id="795642"/>
    <lineage>
        <taxon>Bacteria</taxon>
        <taxon>Bacillati</taxon>
        <taxon>Actinomycetota</taxon>
        <taxon>Actinomycetes</taxon>
        <taxon>Frankiales</taxon>
        <taxon>Frankiaceae</taxon>
        <taxon>Parafrankia</taxon>
    </lineage>
</organism>
<evidence type="ECO:0000259" key="2">
    <source>
        <dbReference type="PROSITE" id="PS51819"/>
    </source>
</evidence>
<feature type="domain" description="VOC" evidence="2">
    <location>
        <begin position="20"/>
        <end position="146"/>
    </location>
</feature>
<dbReference type="GO" id="GO:0051213">
    <property type="term" value="F:dioxygenase activity"/>
    <property type="evidence" value="ECO:0007669"/>
    <property type="project" value="UniProtKB-KW"/>
</dbReference>
<keyword evidence="4" id="KW-1185">Reference proteome</keyword>
<dbReference type="Gene3D" id="3.10.180.10">
    <property type="entry name" value="2,3-Dihydroxybiphenyl 1,2-Dioxygenase, domain 1"/>
    <property type="match status" value="1"/>
</dbReference>
<dbReference type="SUPFAM" id="SSF54593">
    <property type="entry name" value="Glyoxalase/Bleomycin resistance protein/Dihydroxybiphenyl dioxygenase"/>
    <property type="match status" value="1"/>
</dbReference>
<dbReference type="AlphaFoldDB" id="A0A0S4QFZ4"/>
<evidence type="ECO:0000256" key="1">
    <source>
        <dbReference type="SAM" id="MobiDB-lite"/>
    </source>
</evidence>
<proteinExistence type="predicted"/>
<evidence type="ECO:0000313" key="3">
    <source>
        <dbReference type="EMBL" id="CUU54098.1"/>
    </source>
</evidence>
<sequence length="182" mass="19236">MALEQLPEDTDGQSGRLLNGLDHVAVITGDTERLIAFYAEVFDATVRYQVPGPGGGRISVLQIGPATALNIYEIPGNTEARRQAPMFGRGRLDHLGLRAASRETFDLIRDRLIARDASDGFVTDFGPTLSLFFRDPDGLEAEVCVPNPAGRPGVHNPPGTPAPGYQPGVPSRSTTDGAGAAG</sequence>
<feature type="region of interest" description="Disordered" evidence="1">
    <location>
        <begin position="146"/>
        <end position="182"/>
    </location>
</feature>
<accession>A0A0S4QFZ4</accession>
<dbReference type="PROSITE" id="PS51819">
    <property type="entry name" value="VOC"/>
    <property type="match status" value="1"/>
</dbReference>
<dbReference type="EMBL" id="FAOZ01000002">
    <property type="protein sequence ID" value="CUU54098.1"/>
    <property type="molecule type" value="Genomic_DNA"/>
</dbReference>
<evidence type="ECO:0000313" key="4">
    <source>
        <dbReference type="Proteomes" id="UP000198802"/>
    </source>
</evidence>
<gene>
    <name evidence="3" type="ORF">Ga0074812_102101</name>
</gene>
<name>A0A0S4QFZ4_9ACTN</name>
<dbReference type="CDD" id="cd06587">
    <property type="entry name" value="VOC"/>
    <property type="match status" value="1"/>
</dbReference>
<dbReference type="Pfam" id="PF00903">
    <property type="entry name" value="Glyoxalase"/>
    <property type="match status" value="1"/>
</dbReference>
<dbReference type="InterPro" id="IPR004360">
    <property type="entry name" value="Glyas_Fos-R_dOase_dom"/>
</dbReference>
<keyword evidence="3" id="KW-0223">Dioxygenase</keyword>
<dbReference type="InterPro" id="IPR037523">
    <property type="entry name" value="VOC_core"/>
</dbReference>
<dbReference type="InterPro" id="IPR029068">
    <property type="entry name" value="Glyas_Bleomycin-R_OHBP_Dase"/>
</dbReference>
<reference evidence="4" key="1">
    <citation type="submission" date="2015-11" db="EMBL/GenBank/DDBJ databases">
        <authorList>
            <person name="Varghese N."/>
        </authorList>
    </citation>
    <scope>NUCLEOTIDE SEQUENCE [LARGE SCALE GENOMIC DNA]</scope>
    <source>
        <strain evidence="4">DSM 45899</strain>
    </source>
</reference>
<dbReference type="Proteomes" id="UP000198802">
    <property type="component" value="Unassembled WGS sequence"/>
</dbReference>